<dbReference type="Gene3D" id="1.10.3300.10">
    <property type="entry name" value="Jann2411-like domain"/>
    <property type="match status" value="1"/>
</dbReference>
<evidence type="ECO:0000313" key="3">
    <source>
        <dbReference type="Proteomes" id="UP000272503"/>
    </source>
</evidence>
<protein>
    <submittedName>
        <fullName evidence="2">Zf-CGNR multi-domain protein</fullName>
    </submittedName>
</protein>
<evidence type="ECO:0000259" key="1">
    <source>
        <dbReference type="Pfam" id="PF11706"/>
    </source>
</evidence>
<sequence length="195" mass="21474">MQKVSERYGVTRGPGDAGAVQDLLNTFSSGRITKPDVLADVDTARNWWESRGVEDPPVAAGTGDPARLRELRDALRRTLTEEAPETPSDVRPDFPRARGALTLSLAADGSVIAASAEDGWEGVVSQMLLHAYRAQQDGTWRRLKVCKNPTCGVAFYDRSRNMSGVWHDAQVCGNIANLRASRARKRAREDDRRDP</sequence>
<feature type="domain" description="Zinc finger CGNR" evidence="1">
    <location>
        <begin position="142"/>
        <end position="185"/>
    </location>
</feature>
<gene>
    <name evidence="2" type="ORF">D9V32_14650</name>
</gene>
<dbReference type="InterPro" id="IPR010852">
    <property type="entry name" value="ABATE"/>
</dbReference>
<dbReference type="Proteomes" id="UP000272503">
    <property type="component" value="Unassembled WGS sequence"/>
</dbReference>
<accession>A0A3L7A039</accession>
<evidence type="ECO:0000313" key="2">
    <source>
        <dbReference type="EMBL" id="RLP73340.1"/>
    </source>
</evidence>
<dbReference type="EMBL" id="RCUX01000014">
    <property type="protein sequence ID" value="RLP73340.1"/>
    <property type="molecule type" value="Genomic_DNA"/>
</dbReference>
<dbReference type="RefSeq" id="WP_121649663.1">
    <property type="nucleotide sequence ID" value="NZ_RCUX01000014.1"/>
</dbReference>
<dbReference type="SUPFAM" id="SSF160904">
    <property type="entry name" value="Jann2411-like"/>
    <property type="match status" value="1"/>
</dbReference>
<comment type="caution">
    <text evidence="2">The sequence shown here is derived from an EMBL/GenBank/DDBJ whole genome shotgun (WGS) entry which is preliminary data.</text>
</comment>
<dbReference type="PANTHER" id="PTHR35525:SF3">
    <property type="entry name" value="BLL6575 PROTEIN"/>
    <property type="match status" value="1"/>
</dbReference>
<keyword evidence="3" id="KW-1185">Reference proteome</keyword>
<dbReference type="PANTHER" id="PTHR35525">
    <property type="entry name" value="BLL6575 PROTEIN"/>
    <property type="match status" value="1"/>
</dbReference>
<dbReference type="InterPro" id="IPR023286">
    <property type="entry name" value="ABATE_dom_sf"/>
</dbReference>
<dbReference type="OrthoDB" id="123307at2"/>
<reference evidence="2 3" key="1">
    <citation type="submission" date="2018-10" db="EMBL/GenBank/DDBJ databases">
        <authorList>
            <person name="Li J."/>
        </authorList>
    </citation>
    <scope>NUCLEOTIDE SEQUENCE [LARGE SCALE GENOMIC DNA]</scope>
    <source>
        <strain evidence="2 3">IF 016277</strain>
    </source>
</reference>
<dbReference type="Pfam" id="PF11706">
    <property type="entry name" value="zf-CGNR"/>
    <property type="match status" value="1"/>
</dbReference>
<dbReference type="Pfam" id="PF07336">
    <property type="entry name" value="ABATE"/>
    <property type="match status" value="1"/>
</dbReference>
<organism evidence="2 3">
    <name type="scientific">Mycetocola tolaasinivorans</name>
    <dbReference type="NCBI Taxonomy" id="76635"/>
    <lineage>
        <taxon>Bacteria</taxon>
        <taxon>Bacillati</taxon>
        <taxon>Actinomycetota</taxon>
        <taxon>Actinomycetes</taxon>
        <taxon>Micrococcales</taxon>
        <taxon>Microbacteriaceae</taxon>
        <taxon>Mycetocola</taxon>
    </lineage>
</organism>
<proteinExistence type="predicted"/>
<dbReference type="AlphaFoldDB" id="A0A3L7A039"/>
<name>A0A3L7A039_9MICO</name>
<dbReference type="InterPro" id="IPR021005">
    <property type="entry name" value="Znf_CGNR"/>
</dbReference>